<keyword evidence="7 12" id="KW-0030">Aminoacyl-tRNA synthetase</keyword>
<keyword evidence="6 12" id="KW-0648">Protein biosynthesis</keyword>
<dbReference type="CDD" id="cd00671">
    <property type="entry name" value="ArgRS_core"/>
    <property type="match status" value="1"/>
</dbReference>
<dbReference type="PANTHER" id="PTHR11956">
    <property type="entry name" value="ARGINYL-TRNA SYNTHETASE"/>
    <property type="match status" value="1"/>
</dbReference>
<dbReference type="STRING" id="7574.A0A2R2MQV7"/>
<gene>
    <name evidence="15" type="primary">LOC106159702</name>
</gene>
<comment type="catalytic activity">
    <reaction evidence="10">
        <text>tRNA(Arg) + L-arginine + ATP = L-arginyl-tRNA(Arg) + AMP + diphosphate</text>
        <dbReference type="Rhea" id="RHEA:20301"/>
        <dbReference type="Rhea" id="RHEA-COMP:9658"/>
        <dbReference type="Rhea" id="RHEA-COMP:9673"/>
        <dbReference type="ChEBI" id="CHEBI:30616"/>
        <dbReference type="ChEBI" id="CHEBI:32682"/>
        <dbReference type="ChEBI" id="CHEBI:33019"/>
        <dbReference type="ChEBI" id="CHEBI:78442"/>
        <dbReference type="ChEBI" id="CHEBI:78513"/>
        <dbReference type="ChEBI" id="CHEBI:456215"/>
        <dbReference type="EC" id="6.1.1.19"/>
    </reaction>
</comment>
<dbReference type="FunFam" id="1.10.730.10:FF:000006">
    <property type="entry name" value="Arginyl-tRNA synthetase 2, mitochondrial"/>
    <property type="match status" value="1"/>
</dbReference>
<evidence type="ECO:0000256" key="3">
    <source>
        <dbReference type="ARBA" id="ARBA00022598"/>
    </source>
</evidence>
<evidence type="ECO:0000256" key="4">
    <source>
        <dbReference type="ARBA" id="ARBA00022741"/>
    </source>
</evidence>
<evidence type="ECO:0000256" key="10">
    <source>
        <dbReference type="ARBA" id="ARBA00049339"/>
    </source>
</evidence>
<keyword evidence="4 12" id="KW-0547">Nucleotide-binding</keyword>
<dbReference type="GeneID" id="106159702"/>
<dbReference type="InterPro" id="IPR014729">
    <property type="entry name" value="Rossmann-like_a/b/a_fold"/>
</dbReference>
<evidence type="ECO:0000313" key="14">
    <source>
        <dbReference type="Proteomes" id="UP000085678"/>
    </source>
</evidence>
<protein>
    <recommendedName>
        <fullName evidence="9">Probable arginine--tRNA ligase, mitochondrial</fullName>
        <ecNumber evidence="2">6.1.1.19</ecNumber>
    </recommendedName>
    <alternativeName>
        <fullName evidence="8">Arginyl-tRNA synthetase</fullName>
    </alternativeName>
</protein>
<keyword evidence="14" id="KW-1185">Reference proteome</keyword>
<dbReference type="GO" id="GO:0005524">
    <property type="term" value="F:ATP binding"/>
    <property type="evidence" value="ECO:0007669"/>
    <property type="project" value="UniProtKB-KW"/>
</dbReference>
<dbReference type="Gene3D" id="3.40.50.620">
    <property type="entry name" value="HUPs"/>
    <property type="match status" value="1"/>
</dbReference>
<dbReference type="GO" id="GO:0004814">
    <property type="term" value="F:arginine-tRNA ligase activity"/>
    <property type="evidence" value="ECO:0007669"/>
    <property type="project" value="UniProtKB-EC"/>
</dbReference>
<evidence type="ECO:0000256" key="6">
    <source>
        <dbReference type="ARBA" id="ARBA00022917"/>
    </source>
</evidence>
<dbReference type="GO" id="GO:0006420">
    <property type="term" value="P:arginyl-tRNA aminoacylation"/>
    <property type="evidence" value="ECO:0007669"/>
    <property type="project" value="InterPro"/>
</dbReference>
<evidence type="ECO:0000256" key="11">
    <source>
        <dbReference type="ARBA" id="ARBA00049595"/>
    </source>
</evidence>
<dbReference type="SMART" id="SM00836">
    <property type="entry name" value="DALR_1"/>
    <property type="match status" value="1"/>
</dbReference>
<evidence type="ECO:0000259" key="13">
    <source>
        <dbReference type="SMART" id="SM00836"/>
    </source>
</evidence>
<dbReference type="AlphaFoldDB" id="A0A2R2MQV7"/>
<dbReference type="OrthoDB" id="68056at2759"/>
<evidence type="ECO:0000256" key="7">
    <source>
        <dbReference type="ARBA" id="ARBA00023146"/>
    </source>
</evidence>
<dbReference type="Pfam" id="PF00750">
    <property type="entry name" value="tRNA-synt_1d"/>
    <property type="match status" value="1"/>
</dbReference>
<dbReference type="Proteomes" id="UP000085678">
    <property type="component" value="Unplaced"/>
</dbReference>
<reference evidence="15" key="1">
    <citation type="submission" date="2025-08" db="UniProtKB">
        <authorList>
            <consortium name="RefSeq"/>
        </authorList>
    </citation>
    <scope>IDENTIFICATION</scope>
    <source>
        <tissue evidence="15">Gonads</tissue>
    </source>
</reference>
<evidence type="ECO:0000256" key="9">
    <source>
        <dbReference type="ARBA" id="ARBA00039495"/>
    </source>
</evidence>
<evidence type="ECO:0000256" key="5">
    <source>
        <dbReference type="ARBA" id="ARBA00022840"/>
    </source>
</evidence>
<dbReference type="InterPro" id="IPR009080">
    <property type="entry name" value="tRNAsynth_Ia_anticodon-bd"/>
</dbReference>
<dbReference type="KEGG" id="lak:106159702"/>
<dbReference type="PRINTS" id="PR01038">
    <property type="entry name" value="TRNASYNTHARG"/>
</dbReference>
<dbReference type="GO" id="GO:0032543">
    <property type="term" value="P:mitochondrial translation"/>
    <property type="evidence" value="ECO:0007669"/>
    <property type="project" value="TreeGrafter"/>
</dbReference>
<dbReference type="PANTHER" id="PTHR11956:SF11">
    <property type="entry name" value="ARGININE--TRNA LIGASE, MITOCHONDRIAL-RELATED"/>
    <property type="match status" value="1"/>
</dbReference>
<name>A0A2R2MQV7_LINAN</name>
<comment type="similarity">
    <text evidence="1 12">Belongs to the class-I aminoacyl-tRNA synthetase family.</text>
</comment>
<dbReference type="EC" id="6.1.1.19" evidence="2"/>
<dbReference type="SUPFAM" id="SSF52374">
    <property type="entry name" value="Nucleotidylyl transferase"/>
    <property type="match status" value="1"/>
</dbReference>
<comment type="function">
    <text evidence="11">Catalyzes the attachment of arginine to tRNA(Arg) in a two-step reaction: arginine is first activated by ATP to form Arg-AMP and then transferred to the acceptor end of tRNA(Arg).</text>
</comment>
<dbReference type="GO" id="GO:0005739">
    <property type="term" value="C:mitochondrion"/>
    <property type="evidence" value="ECO:0007669"/>
    <property type="project" value="TreeGrafter"/>
</dbReference>
<dbReference type="InterPro" id="IPR001278">
    <property type="entry name" value="Arg-tRNA-ligase"/>
</dbReference>
<dbReference type="PROSITE" id="PS00178">
    <property type="entry name" value="AA_TRNA_LIGASE_I"/>
    <property type="match status" value="1"/>
</dbReference>
<dbReference type="InterPro" id="IPR008909">
    <property type="entry name" value="DALR_anticod-bd"/>
</dbReference>
<dbReference type="FunFam" id="3.40.50.620:FF:000058">
    <property type="entry name" value="Mitochondrial arginyl-tRNA synthetase"/>
    <property type="match status" value="1"/>
</dbReference>
<evidence type="ECO:0000256" key="12">
    <source>
        <dbReference type="RuleBase" id="RU363038"/>
    </source>
</evidence>
<dbReference type="InParanoid" id="A0A2R2MQV7"/>
<proteinExistence type="inferred from homology"/>
<accession>A0A2R2MQV7</accession>
<dbReference type="InterPro" id="IPR035684">
    <property type="entry name" value="ArgRS_core"/>
</dbReference>
<dbReference type="FunCoup" id="A0A2R2MQV7">
    <property type="interactions" value="1942"/>
</dbReference>
<evidence type="ECO:0000313" key="15">
    <source>
        <dbReference type="RefSeq" id="XP_023932639.1"/>
    </source>
</evidence>
<keyword evidence="3 12" id="KW-0436">Ligase</keyword>
<dbReference type="Pfam" id="PF05746">
    <property type="entry name" value="DALR_1"/>
    <property type="match status" value="1"/>
</dbReference>
<dbReference type="Gene3D" id="1.10.730.10">
    <property type="entry name" value="Isoleucyl-tRNA Synthetase, Domain 1"/>
    <property type="match status" value="1"/>
</dbReference>
<keyword evidence="5 12" id="KW-0067">ATP-binding</keyword>
<dbReference type="NCBIfam" id="TIGR00456">
    <property type="entry name" value="argS"/>
    <property type="match status" value="1"/>
</dbReference>
<organism evidence="14 15">
    <name type="scientific">Lingula anatina</name>
    <name type="common">Brachiopod</name>
    <name type="synonym">Lingula unguis</name>
    <dbReference type="NCBI Taxonomy" id="7574"/>
    <lineage>
        <taxon>Eukaryota</taxon>
        <taxon>Metazoa</taxon>
        <taxon>Spiralia</taxon>
        <taxon>Lophotrochozoa</taxon>
        <taxon>Brachiopoda</taxon>
        <taxon>Linguliformea</taxon>
        <taxon>Lingulata</taxon>
        <taxon>Lingulida</taxon>
        <taxon>Linguloidea</taxon>
        <taxon>Lingulidae</taxon>
        <taxon>Lingula</taxon>
    </lineage>
</organism>
<evidence type="ECO:0000256" key="2">
    <source>
        <dbReference type="ARBA" id="ARBA00012837"/>
    </source>
</evidence>
<dbReference type="InterPro" id="IPR001412">
    <property type="entry name" value="aa-tRNA-synth_I_CS"/>
</dbReference>
<dbReference type="SUPFAM" id="SSF47323">
    <property type="entry name" value="Anticodon-binding domain of a subclass of class I aminoacyl-tRNA synthetases"/>
    <property type="match status" value="1"/>
</dbReference>
<evidence type="ECO:0000256" key="1">
    <source>
        <dbReference type="ARBA" id="ARBA00005594"/>
    </source>
</evidence>
<evidence type="ECO:0000256" key="8">
    <source>
        <dbReference type="ARBA" id="ARBA00033033"/>
    </source>
</evidence>
<sequence>MYRTALCGLRKRCASKIADSVSKITGQAVGDEARLAIALSLKYPENLRKASSPHYHLSVPTLKSICKLDDESANKLFSRLHLDFLGADVDDGAVQLLSEGGTARLGFYLPIEPFNKAVLTSILEEGKRYGLQSVLHQAALGEDGRPVPVPQNQKVVVEFSSPNIAKPFHAGHLRSTILGRFVSSLNQALGHQVVKITYLGDWGTQFGLLCIGYEKYGSEEKLKENPMRHLYEVYVKINQDAESNPEIQEQGKSYFRRIEDGEEQAVSLWKHFRDLSIKSFVDTYKRLKIEFDEYSSESLYSDKAKSIVEQLRQKGLLDESESSQAAVMKLPGSKEGEDRKITLLKSDGSTLYLSRDLAAAIDRYERFSFDRIHYVVGSEQASHFSNILQILQRLGHHWTEQCASGFHIDFGAVKGMKTRKGTAVFLEDILDEAKDVALQKLQDTETTKVKPEDMEGTAEALGISAVVIQDFKTLRKNAYEFDWDKMVDFKGDSGLFLQYCHARLCSLEREARRAGVAIHDDIDFTKCGQKKQFGGAKNLVIMLAKYEEVIRKSFVTLEPTVMYHYLLELCVKTNSLYLKYKVVGMPLEIAESRLLLFHCTRVVLGQGLELLGLTPLEEM</sequence>
<dbReference type="RefSeq" id="XP_023932639.1">
    <property type="nucleotide sequence ID" value="XM_024076871.1"/>
</dbReference>
<feature type="domain" description="DALR anticodon binding" evidence="13">
    <location>
        <begin position="497"/>
        <end position="619"/>
    </location>
</feature>